<name>A0A9N9HLE1_9GLOM</name>
<dbReference type="InterPro" id="IPR056616">
    <property type="entry name" value="Chromo_MIT1"/>
</dbReference>
<evidence type="ECO:0000259" key="8">
    <source>
        <dbReference type="SMART" id="SM00249"/>
    </source>
</evidence>
<dbReference type="PANTHER" id="PTHR45623:SF17">
    <property type="entry name" value="CHROMODOMAIN-HELICASE-DNA-BINDING PROTEIN 3-RELATED"/>
    <property type="match status" value="1"/>
</dbReference>
<organism evidence="10 11">
    <name type="scientific">Ambispora leptoticha</name>
    <dbReference type="NCBI Taxonomy" id="144679"/>
    <lineage>
        <taxon>Eukaryota</taxon>
        <taxon>Fungi</taxon>
        <taxon>Fungi incertae sedis</taxon>
        <taxon>Mucoromycota</taxon>
        <taxon>Glomeromycotina</taxon>
        <taxon>Glomeromycetes</taxon>
        <taxon>Archaeosporales</taxon>
        <taxon>Ambisporaceae</taxon>
        <taxon>Ambispora</taxon>
    </lineage>
</organism>
<evidence type="ECO:0000256" key="3">
    <source>
        <dbReference type="ARBA" id="ARBA00022771"/>
    </source>
</evidence>
<dbReference type="GO" id="GO:0008270">
    <property type="term" value="F:zinc ion binding"/>
    <property type="evidence" value="ECO:0007669"/>
    <property type="project" value="UniProtKB-KW"/>
</dbReference>
<reference evidence="10" key="1">
    <citation type="submission" date="2021-06" db="EMBL/GenBank/DDBJ databases">
        <authorList>
            <person name="Kallberg Y."/>
            <person name="Tangrot J."/>
            <person name="Rosling A."/>
        </authorList>
    </citation>
    <scope>NUCLEOTIDE SEQUENCE</scope>
    <source>
        <strain evidence="10">FL130A</strain>
    </source>
</reference>
<dbReference type="AlphaFoldDB" id="A0A9N9HLE1"/>
<feature type="compositionally biased region" description="Basic and acidic residues" evidence="7">
    <location>
        <begin position="136"/>
        <end position="145"/>
    </location>
</feature>
<evidence type="ECO:0000256" key="2">
    <source>
        <dbReference type="ARBA" id="ARBA00022741"/>
    </source>
</evidence>
<dbReference type="InterPro" id="IPR013083">
    <property type="entry name" value="Znf_RING/FYVE/PHD"/>
</dbReference>
<feature type="compositionally biased region" description="Basic and acidic residues" evidence="7">
    <location>
        <begin position="155"/>
        <end position="167"/>
    </location>
</feature>
<feature type="compositionally biased region" description="Polar residues" evidence="7">
    <location>
        <begin position="37"/>
        <end position="48"/>
    </location>
</feature>
<feature type="compositionally biased region" description="Polar residues" evidence="7">
    <location>
        <begin position="13"/>
        <end position="28"/>
    </location>
</feature>
<dbReference type="GO" id="GO:0140658">
    <property type="term" value="F:ATP-dependent chromatin remodeler activity"/>
    <property type="evidence" value="ECO:0007669"/>
    <property type="project" value="TreeGrafter"/>
</dbReference>
<dbReference type="InterPro" id="IPR016197">
    <property type="entry name" value="Chromo-like_dom_sf"/>
</dbReference>
<dbReference type="GO" id="GO:0005634">
    <property type="term" value="C:nucleus"/>
    <property type="evidence" value="ECO:0007669"/>
    <property type="project" value="TreeGrafter"/>
</dbReference>
<evidence type="ECO:0000256" key="6">
    <source>
        <dbReference type="ARBA" id="ARBA00023242"/>
    </source>
</evidence>
<feature type="domain" description="Chromo" evidence="9">
    <location>
        <begin position="493"/>
        <end position="561"/>
    </location>
</feature>
<dbReference type="Gene3D" id="2.40.50.40">
    <property type="match status" value="1"/>
</dbReference>
<dbReference type="GO" id="GO:0003677">
    <property type="term" value="F:DNA binding"/>
    <property type="evidence" value="ECO:0007669"/>
    <property type="project" value="TreeGrafter"/>
</dbReference>
<keyword evidence="3" id="KW-0863">Zinc-finger</keyword>
<gene>
    <name evidence="10" type="ORF">ALEPTO_LOCUS11028</name>
</gene>
<evidence type="ECO:0000313" key="11">
    <source>
        <dbReference type="Proteomes" id="UP000789508"/>
    </source>
</evidence>
<feature type="compositionally biased region" description="Acidic residues" evidence="7">
    <location>
        <begin position="178"/>
        <end position="190"/>
    </location>
</feature>
<keyword evidence="1" id="KW-0479">Metal-binding</keyword>
<dbReference type="Pfam" id="PF23615">
    <property type="entry name" value="Chromo_MIT1"/>
    <property type="match status" value="1"/>
</dbReference>
<dbReference type="SMART" id="SM00249">
    <property type="entry name" value="PHD"/>
    <property type="match status" value="2"/>
</dbReference>
<dbReference type="SUPFAM" id="SSF57903">
    <property type="entry name" value="FYVE/PHD zinc finger"/>
    <property type="match status" value="1"/>
</dbReference>
<dbReference type="InterPro" id="IPR001965">
    <property type="entry name" value="Znf_PHD"/>
</dbReference>
<dbReference type="GO" id="GO:0003682">
    <property type="term" value="F:chromatin binding"/>
    <property type="evidence" value="ECO:0007669"/>
    <property type="project" value="TreeGrafter"/>
</dbReference>
<feature type="domain" description="Zinc finger PHD-type" evidence="8">
    <location>
        <begin position="334"/>
        <end position="390"/>
    </location>
</feature>
<sequence length="700" mass="80764">MSSKRNRSEGPSAENSAQDFEDLVSSTGRPKRRAATRNVNYSLDSSSYRRALTESTAGASKSTSTTTNGNNKTVKNKTTREKRMRLSEEESIEQQKSVRVTRSLRSKRVSTGDNEEQKSLSQKSMTSSTKTNSSKGQEENNPREISDDEDEDQEEVKKISSSKDKQPVIEIPGGGVSDDQETIVSEESDDPIGFKNQTALSVSSTYRITRNRTAQLEKVIGVPKKKPISLPRKKVLKLRERESEDDSDFVMEPRMNTRSSRRSQRTVSQKKVSYKEDEDYMVISEEEDDTEEVEKVKKKAALPKREKKRIVISESSSSDSSDTKNEFEAAHQKFCQHCNTLGYYNATNNRKYANQDKVLMLCEYCSSAYHRGCVAEHNLNARKFKCLKCLKEVPSCLECGVSRLANKKKEKDDDDDSESEVNSVEDGLLKLSIETGSGFDRTFFRCHRCYYTAHYRCLQPLKGELRMNSDTSLERWIKMYRKDCKCIECLTWDYEIDKILTYEVVPKIKKGKNVAKASIDNDRRYLVKFKQRSYRKVDWVSERWLMNVSPSLFRSFKKKNLPPLRKEDVIQSEWTKVDRVLDVFYENDAMLANIEFANKSEEEASIYQVKQAYVKWQGLTYEEATWEEDLDPNDQDFKVAYKERLNSMKIKPGKKIKSKGGFREFQEQPSYIPGKLMDYQKDGVNGLEKNLACWQMIWGS</sequence>
<dbReference type="PANTHER" id="PTHR45623">
    <property type="entry name" value="CHROMODOMAIN-HELICASE-DNA-BINDING PROTEIN 3-RELATED-RELATED"/>
    <property type="match status" value="1"/>
</dbReference>
<dbReference type="OrthoDB" id="2287912at2759"/>
<proteinExistence type="predicted"/>
<protein>
    <submittedName>
        <fullName evidence="10">2481_t:CDS:1</fullName>
    </submittedName>
</protein>
<dbReference type="InterPro" id="IPR011011">
    <property type="entry name" value="Znf_FYVE_PHD"/>
</dbReference>
<evidence type="ECO:0000313" key="10">
    <source>
        <dbReference type="EMBL" id="CAG8686355.1"/>
    </source>
</evidence>
<feature type="domain" description="Zinc finger PHD-type" evidence="8">
    <location>
        <begin position="395"/>
        <end position="490"/>
    </location>
</feature>
<dbReference type="GO" id="GO:0005524">
    <property type="term" value="F:ATP binding"/>
    <property type="evidence" value="ECO:0007669"/>
    <property type="project" value="UniProtKB-KW"/>
</dbReference>
<keyword evidence="6" id="KW-0539">Nucleus</keyword>
<feature type="domain" description="Chromo" evidence="9">
    <location>
        <begin position="573"/>
        <end position="646"/>
    </location>
</feature>
<evidence type="ECO:0000256" key="1">
    <source>
        <dbReference type="ARBA" id="ARBA00022723"/>
    </source>
</evidence>
<keyword evidence="11" id="KW-1185">Reference proteome</keyword>
<evidence type="ECO:0000259" key="9">
    <source>
        <dbReference type="SMART" id="SM00298"/>
    </source>
</evidence>
<keyword evidence="4" id="KW-0862">Zinc</keyword>
<feature type="compositionally biased region" description="Low complexity" evidence="7">
    <location>
        <begin position="119"/>
        <end position="135"/>
    </location>
</feature>
<dbReference type="Gene3D" id="3.30.40.10">
    <property type="entry name" value="Zinc/RING finger domain, C3HC4 (zinc finger)"/>
    <property type="match status" value="1"/>
</dbReference>
<feature type="non-terminal residue" evidence="10">
    <location>
        <position position="1"/>
    </location>
</feature>
<dbReference type="GO" id="GO:0000785">
    <property type="term" value="C:chromatin"/>
    <property type="evidence" value="ECO:0007669"/>
    <property type="project" value="TreeGrafter"/>
</dbReference>
<feature type="compositionally biased region" description="Low complexity" evidence="7">
    <location>
        <begin position="55"/>
        <end position="73"/>
    </location>
</feature>
<dbReference type="SMART" id="SM00298">
    <property type="entry name" value="CHROMO"/>
    <property type="match status" value="2"/>
</dbReference>
<keyword evidence="5" id="KW-0067">ATP-binding</keyword>
<keyword evidence="2" id="KW-0547">Nucleotide-binding</keyword>
<comment type="caution">
    <text evidence="10">The sequence shown here is derived from an EMBL/GenBank/DDBJ whole genome shotgun (WGS) entry which is preliminary data.</text>
</comment>
<feature type="region of interest" description="Disordered" evidence="7">
    <location>
        <begin position="1"/>
        <end position="196"/>
    </location>
</feature>
<accession>A0A9N9HLE1</accession>
<evidence type="ECO:0000256" key="4">
    <source>
        <dbReference type="ARBA" id="ARBA00022833"/>
    </source>
</evidence>
<dbReference type="GO" id="GO:0016887">
    <property type="term" value="F:ATP hydrolysis activity"/>
    <property type="evidence" value="ECO:0007669"/>
    <property type="project" value="TreeGrafter"/>
</dbReference>
<evidence type="ECO:0000256" key="7">
    <source>
        <dbReference type="SAM" id="MobiDB-lite"/>
    </source>
</evidence>
<dbReference type="GO" id="GO:0042393">
    <property type="term" value="F:histone binding"/>
    <property type="evidence" value="ECO:0007669"/>
    <property type="project" value="TreeGrafter"/>
</dbReference>
<dbReference type="InterPro" id="IPR000953">
    <property type="entry name" value="Chromo/chromo_shadow_dom"/>
</dbReference>
<dbReference type="Proteomes" id="UP000789508">
    <property type="component" value="Unassembled WGS sequence"/>
</dbReference>
<dbReference type="SUPFAM" id="SSF54160">
    <property type="entry name" value="Chromo domain-like"/>
    <property type="match status" value="2"/>
</dbReference>
<feature type="region of interest" description="Disordered" evidence="7">
    <location>
        <begin position="237"/>
        <end position="270"/>
    </location>
</feature>
<dbReference type="EMBL" id="CAJVPS010015307">
    <property type="protein sequence ID" value="CAG8686355.1"/>
    <property type="molecule type" value="Genomic_DNA"/>
</dbReference>
<feature type="compositionally biased region" description="Basic and acidic residues" evidence="7">
    <location>
        <begin position="78"/>
        <end position="88"/>
    </location>
</feature>
<evidence type="ECO:0000256" key="5">
    <source>
        <dbReference type="ARBA" id="ARBA00022840"/>
    </source>
</evidence>